<dbReference type="InterPro" id="IPR000672">
    <property type="entry name" value="THF_DH/CycHdrlase"/>
</dbReference>
<gene>
    <name evidence="11 14" type="primary">folD</name>
    <name evidence="14" type="ORF">Q5761_05785</name>
</gene>
<dbReference type="InterPro" id="IPR020867">
    <property type="entry name" value="THF_DH/CycHdrlase_CS"/>
</dbReference>
<feature type="binding site" evidence="11">
    <location>
        <position position="233"/>
    </location>
    <ligand>
        <name>NADP(+)</name>
        <dbReference type="ChEBI" id="CHEBI:58349"/>
    </ligand>
</feature>
<dbReference type="PRINTS" id="PR00085">
    <property type="entry name" value="THFDHDRGNASE"/>
</dbReference>
<dbReference type="NCBIfam" id="NF010783">
    <property type="entry name" value="PRK14186.1"/>
    <property type="match status" value="1"/>
</dbReference>
<name>A0ABZ0QRY5_9FIRM</name>
<evidence type="ECO:0000256" key="6">
    <source>
        <dbReference type="ARBA" id="ARBA00022857"/>
    </source>
</evidence>
<keyword evidence="4 11" id="KW-0658">Purine biosynthesis</keyword>
<feature type="domain" description="Tetrahydrofolate dehydrogenase/cyclohydrolase catalytic" evidence="12">
    <location>
        <begin position="8"/>
        <end position="122"/>
    </location>
</feature>
<dbReference type="PANTHER" id="PTHR48099:SF5">
    <property type="entry name" value="C-1-TETRAHYDROFOLATE SYNTHASE, CYTOPLASMIC"/>
    <property type="match status" value="1"/>
</dbReference>
<dbReference type="HAMAP" id="MF_01576">
    <property type="entry name" value="THF_DHG_CYH"/>
    <property type="match status" value="1"/>
</dbReference>
<sequence>MGEDKLWEGRSLAARIRVEVAARAARFRRRMGRPPGLAAVLVGDDPASFVYVRNKARACREAGLYSEVHHLPATATQAQVVALVRRLNARPDVDGILIQWPVPAGIDYEAVVAEIDPARDVDGFHPVNAGALWRGRPRLVPCTPLGVLALLRAYGVTPAGRHAVVVGRSPIVGRPMAGLLLLQDATVTVCHSRTPELGRIARQADILVVAAGRPGLIGADHVAPGAAVVDVGINRQGGRLTGDVRRAEVLPVAAGVTPVPGGVGPMTVAMLLVNTVEAAWARAEGRPPDSLAACPPLREATA</sequence>
<comment type="subunit">
    <text evidence="11">Homodimer.</text>
</comment>
<feature type="domain" description="Tetrahydrofolate dehydrogenase/cyclohydrolase NAD(P)-binding" evidence="13">
    <location>
        <begin position="141"/>
        <end position="280"/>
    </location>
</feature>
<accession>A0ABZ0QRY5</accession>
<keyword evidence="10 11" id="KW-0511">Multifunctional enzyme</keyword>
<keyword evidence="5 11" id="KW-0378">Hydrolase</keyword>
<evidence type="ECO:0000256" key="5">
    <source>
        <dbReference type="ARBA" id="ARBA00022801"/>
    </source>
</evidence>
<comment type="function">
    <text evidence="11">Catalyzes the oxidation of 5,10-methylenetetrahydrofolate to 5,10-methenyltetrahydrofolate and then the hydrolysis of 5,10-methenyltetrahydrofolate to 10-formyltetrahydrofolate.</text>
</comment>
<dbReference type="InterPro" id="IPR036291">
    <property type="entry name" value="NAD(P)-bd_dom_sf"/>
</dbReference>
<comment type="pathway">
    <text evidence="1 11">One-carbon metabolism; tetrahydrofolate interconversion.</text>
</comment>
<keyword evidence="6 11" id="KW-0521">NADP</keyword>
<evidence type="ECO:0000256" key="10">
    <source>
        <dbReference type="ARBA" id="ARBA00023268"/>
    </source>
</evidence>
<feature type="binding site" evidence="11">
    <location>
        <begin position="167"/>
        <end position="169"/>
    </location>
    <ligand>
        <name>NADP(+)</name>
        <dbReference type="ChEBI" id="CHEBI:58349"/>
    </ligand>
</feature>
<evidence type="ECO:0000256" key="11">
    <source>
        <dbReference type="HAMAP-Rule" id="MF_01576"/>
    </source>
</evidence>
<dbReference type="Pfam" id="PF00763">
    <property type="entry name" value="THF_DHG_CYH"/>
    <property type="match status" value="1"/>
</dbReference>
<organism evidence="14 15">
    <name type="scientific">Thermaerobacter composti</name>
    <dbReference type="NCBI Taxonomy" id="554949"/>
    <lineage>
        <taxon>Bacteria</taxon>
        <taxon>Bacillati</taxon>
        <taxon>Bacillota</taxon>
        <taxon>Clostridia</taxon>
        <taxon>Eubacteriales</taxon>
        <taxon>Clostridiales Family XVII. Incertae Sedis</taxon>
        <taxon>Thermaerobacter</taxon>
    </lineage>
</organism>
<dbReference type="SUPFAM" id="SSF51735">
    <property type="entry name" value="NAD(P)-binding Rossmann-fold domains"/>
    <property type="match status" value="1"/>
</dbReference>
<dbReference type="EC" id="3.5.4.9" evidence="11"/>
<evidence type="ECO:0000259" key="12">
    <source>
        <dbReference type="Pfam" id="PF00763"/>
    </source>
</evidence>
<protein>
    <recommendedName>
        <fullName evidence="11">Bifunctional protein FolD</fullName>
    </recommendedName>
    <domain>
        <recommendedName>
            <fullName evidence="11">Methylenetetrahydrofolate dehydrogenase</fullName>
            <ecNumber evidence="11">1.5.1.5</ecNumber>
        </recommendedName>
    </domain>
    <domain>
        <recommendedName>
            <fullName evidence="11">Methenyltetrahydrofolate cyclohydrolase</fullName>
            <ecNumber evidence="11">3.5.4.9</ecNumber>
        </recommendedName>
    </domain>
</protein>
<evidence type="ECO:0000256" key="9">
    <source>
        <dbReference type="ARBA" id="ARBA00023167"/>
    </source>
</evidence>
<dbReference type="InterPro" id="IPR020631">
    <property type="entry name" value="THF_DH/CycHdrlase_NAD-bd_dom"/>
</dbReference>
<evidence type="ECO:0000313" key="15">
    <source>
        <dbReference type="Proteomes" id="UP001304683"/>
    </source>
</evidence>
<dbReference type="Gene3D" id="3.40.50.10860">
    <property type="entry name" value="Leucine Dehydrogenase, chain A, domain 1"/>
    <property type="match status" value="1"/>
</dbReference>
<dbReference type="EC" id="1.5.1.5" evidence="11"/>
<comment type="catalytic activity">
    <reaction evidence="11">
        <text>(6R)-5,10-methylene-5,6,7,8-tetrahydrofolate + NADP(+) = (6R)-5,10-methenyltetrahydrofolate + NADPH</text>
        <dbReference type="Rhea" id="RHEA:22812"/>
        <dbReference type="ChEBI" id="CHEBI:15636"/>
        <dbReference type="ChEBI" id="CHEBI:57455"/>
        <dbReference type="ChEBI" id="CHEBI:57783"/>
        <dbReference type="ChEBI" id="CHEBI:58349"/>
        <dbReference type="EC" id="1.5.1.5"/>
    </reaction>
</comment>
<proteinExistence type="inferred from homology"/>
<dbReference type="CDD" id="cd01080">
    <property type="entry name" value="NAD_bind_m-THF_DH_Cyclohyd"/>
    <property type="match status" value="1"/>
</dbReference>
<evidence type="ECO:0000259" key="13">
    <source>
        <dbReference type="Pfam" id="PF02882"/>
    </source>
</evidence>
<dbReference type="Pfam" id="PF02882">
    <property type="entry name" value="THF_DHG_CYH_C"/>
    <property type="match status" value="1"/>
</dbReference>
<dbReference type="SUPFAM" id="SSF53223">
    <property type="entry name" value="Aminoacid dehydrogenase-like, N-terminal domain"/>
    <property type="match status" value="1"/>
</dbReference>
<keyword evidence="7 11" id="KW-0560">Oxidoreductase</keyword>
<keyword evidence="3 11" id="KW-0028">Amino-acid biosynthesis</keyword>
<dbReference type="Gene3D" id="3.40.50.720">
    <property type="entry name" value="NAD(P)-binding Rossmann-like Domain"/>
    <property type="match status" value="1"/>
</dbReference>
<dbReference type="InterPro" id="IPR046346">
    <property type="entry name" value="Aminoacid_DH-like_N_sf"/>
</dbReference>
<dbReference type="RefSeq" id="WP_135226077.1">
    <property type="nucleotide sequence ID" value="NZ_CP132508.1"/>
</dbReference>
<dbReference type="PANTHER" id="PTHR48099">
    <property type="entry name" value="C-1-TETRAHYDROFOLATE SYNTHASE, CYTOPLASMIC-RELATED"/>
    <property type="match status" value="1"/>
</dbReference>
<dbReference type="InterPro" id="IPR020630">
    <property type="entry name" value="THF_DH/CycHdrlase_cat_dom"/>
</dbReference>
<comment type="similarity">
    <text evidence="11">Belongs to the tetrahydrofolate dehydrogenase/cyclohydrolase family.</text>
</comment>
<evidence type="ECO:0000256" key="7">
    <source>
        <dbReference type="ARBA" id="ARBA00023002"/>
    </source>
</evidence>
<reference evidence="14 15" key="1">
    <citation type="submission" date="2023-08" db="EMBL/GenBank/DDBJ databases">
        <title>Genome sequence of Thermaerobacter compostii strain Ins1, a spore-forming filamentous bacterium isolated from a deep geothermal reservoir.</title>
        <authorList>
            <person name="Bregnard D."/>
            <person name="Gonzalez D."/>
            <person name="Junier P."/>
        </authorList>
    </citation>
    <scope>NUCLEOTIDE SEQUENCE [LARGE SCALE GENOMIC DNA]</scope>
    <source>
        <strain evidence="14 15">Ins1</strain>
    </source>
</reference>
<keyword evidence="8 11" id="KW-0368">Histidine biosynthesis</keyword>
<evidence type="ECO:0000256" key="3">
    <source>
        <dbReference type="ARBA" id="ARBA00022605"/>
    </source>
</evidence>
<dbReference type="Proteomes" id="UP001304683">
    <property type="component" value="Chromosome"/>
</dbReference>
<keyword evidence="15" id="KW-1185">Reference proteome</keyword>
<dbReference type="PROSITE" id="PS00767">
    <property type="entry name" value="THF_DHG_CYH_2"/>
    <property type="match status" value="1"/>
</dbReference>
<keyword evidence="9 11" id="KW-0486">Methionine biosynthesis</keyword>
<evidence type="ECO:0000313" key="14">
    <source>
        <dbReference type="EMBL" id="WPD20277.1"/>
    </source>
</evidence>
<evidence type="ECO:0000256" key="2">
    <source>
        <dbReference type="ARBA" id="ARBA00022563"/>
    </source>
</evidence>
<dbReference type="EMBL" id="CP132508">
    <property type="protein sequence ID" value="WPD20277.1"/>
    <property type="molecule type" value="Genomic_DNA"/>
</dbReference>
<comment type="caution">
    <text evidence="11">Lacks conserved residue(s) required for the propagation of feature annotation.</text>
</comment>
<evidence type="ECO:0000256" key="1">
    <source>
        <dbReference type="ARBA" id="ARBA00004777"/>
    </source>
</evidence>
<keyword evidence="2 11" id="KW-0554">One-carbon metabolism</keyword>
<evidence type="ECO:0000256" key="8">
    <source>
        <dbReference type="ARBA" id="ARBA00023102"/>
    </source>
</evidence>
<comment type="catalytic activity">
    <reaction evidence="11">
        <text>(6R)-5,10-methenyltetrahydrofolate + H2O = (6R)-10-formyltetrahydrofolate + H(+)</text>
        <dbReference type="Rhea" id="RHEA:23700"/>
        <dbReference type="ChEBI" id="CHEBI:15377"/>
        <dbReference type="ChEBI" id="CHEBI:15378"/>
        <dbReference type="ChEBI" id="CHEBI:57455"/>
        <dbReference type="ChEBI" id="CHEBI:195366"/>
        <dbReference type="EC" id="3.5.4.9"/>
    </reaction>
</comment>
<evidence type="ECO:0000256" key="4">
    <source>
        <dbReference type="ARBA" id="ARBA00022755"/>
    </source>
</evidence>